<evidence type="ECO:0000259" key="13">
    <source>
        <dbReference type="Pfam" id="PF01507"/>
    </source>
</evidence>
<dbReference type="OrthoDB" id="270728at2759"/>
<reference evidence="14 15" key="1">
    <citation type="submission" date="2014-03" db="EMBL/GenBank/DDBJ databases">
        <title>The genome of Kluyveromyces dobzhanskii.</title>
        <authorList>
            <person name="Nystedt B."/>
            <person name="Astrom S."/>
        </authorList>
    </citation>
    <scope>NUCLEOTIDE SEQUENCE [LARGE SCALE GENOMIC DNA]</scope>
    <source>
        <strain evidence="14 15">CBS 2104</strain>
    </source>
</reference>
<evidence type="ECO:0000256" key="3">
    <source>
        <dbReference type="ARBA" id="ARBA00022630"/>
    </source>
</evidence>
<dbReference type="Gene3D" id="3.40.50.620">
    <property type="entry name" value="HUPs"/>
    <property type="match status" value="1"/>
</dbReference>
<gene>
    <name evidence="14" type="ORF">KLDO_g936</name>
</gene>
<name>A0A0A8L346_9SACH</name>
<evidence type="ECO:0000313" key="14">
    <source>
        <dbReference type="EMBL" id="CDO92620.1"/>
    </source>
</evidence>
<evidence type="ECO:0000256" key="5">
    <source>
        <dbReference type="ARBA" id="ARBA00022679"/>
    </source>
</evidence>
<protein>
    <recommendedName>
        <fullName evidence="2">FAD synthase</fullName>
        <ecNumber evidence="2">2.7.7.2</ecNumber>
    </recommendedName>
    <alternativeName>
        <fullName evidence="10">FAD pyrophosphorylase</fullName>
    </alternativeName>
    <alternativeName>
        <fullName evidence="11">FMN adenylyltransferase</fullName>
    </alternativeName>
</protein>
<evidence type="ECO:0000256" key="8">
    <source>
        <dbReference type="ARBA" id="ARBA00022827"/>
    </source>
</evidence>
<keyword evidence="15" id="KW-1185">Reference proteome</keyword>
<dbReference type="AlphaFoldDB" id="A0A0A8L346"/>
<dbReference type="GO" id="GO:0006747">
    <property type="term" value="P:FAD biosynthetic process"/>
    <property type="evidence" value="ECO:0007669"/>
    <property type="project" value="TreeGrafter"/>
</dbReference>
<comment type="catalytic activity">
    <reaction evidence="12">
        <text>FMN + ATP + H(+) = FAD + diphosphate</text>
        <dbReference type="Rhea" id="RHEA:17237"/>
        <dbReference type="ChEBI" id="CHEBI:15378"/>
        <dbReference type="ChEBI" id="CHEBI:30616"/>
        <dbReference type="ChEBI" id="CHEBI:33019"/>
        <dbReference type="ChEBI" id="CHEBI:57692"/>
        <dbReference type="ChEBI" id="CHEBI:58210"/>
        <dbReference type="EC" id="2.7.7.2"/>
    </reaction>
</comment>
<dbReference type="EMBL" id="CCBQ010000016">
    <property type="protein sequence ID" value="CDO92620.1"/>
    <property type="molecule type" value="Genomic_DNA"/>
</dbReference>
<evidence type="ECO:0000256" key="4">
    <source>
        <dbReference type="ARBA" id="ARBA00022643"/>
    </source>
</evidence>
<keyword evidence="4" id="KW-0288">FMN</keyword>
<organism evidence="14 15">
    <name type="scientific">Kluyveromyces dobzhanskii CBS 2104</name>
    <dbReference type="NCBI Taxonomy" id="1427455"/>
    <lineage>
        <taxon>Eukaryota</taxon>
        <taxon>Fungi</taxon>
        <taxon>Dikarya</taxon>
        <taxon>Ascomycota</taxon>
        <taxon>Saccharomycotina</taxon>
        <taxon>Saccharomycetes</taxon>
        <taxon>Saccharomycetales</taxon>
        <taxon>Saccharomycetaceae</taxon>
        <taxon>Kluyveromyces</taxon>
    </lineage>
</organism>
<dbReference type="GO" id="GO:0003919">
    <property type="term" value="F:FMN adenylyltransferase activity"/>
    <property type="evidence" value="ECO:0007669"/>
    <property type="project" value="UniProtKB-EC"/>
</dbReference>
<dbReference type="PANTHER" id="PTHR23293:SF9">
    <property type="entry name" value="FAD SYNTHASE"/>
    <property type="match status" value="1"/>
</dbReference>
<evidence type="ECO:0000256" key="12">
    <source>
        <dbReference type="ARBA" id="ARBA00049494"/>
    </source>
</evidence>
<dbReference type="GO" id="GO:0005524">
    <property type="term" value="F:ATP binding"/>
    <property type="evidence" value="ECO:0007669"/>
    <property type="project" value="UniProtKB-KW"/>
</dbReference>
<evidence type="ECO:0000313" key="15">
    <source>
        <dbReference type="Proteomes" id="UP000031516"/>
    </source>
</evidence>
<evidence type="ECO:0000256" key="11">
    <source>
        <dbReference type="ARBA" id="ARBA00031871"/>
    </source>
</evidence>
<comment type="caution">
    <text evidence="14">The sequence shown here is derived from an EMBL/GenBank/DDBJ whole genome shotgun (WGS) entry which is preliminary data.</text>
</comment>
<keyword evidence="6" id="KW-0548">Nucleotidyltransferase</keyword>
<dbReference type="CDD" id="cd23948">
    <property type="entry name" value="FAD_synthase"/>
    <property type="match status" value="1"/>
</dbReference>
<feature type="domain" description="Phosphoadenosine phosphosulphate reductase" evidence="13">
    <location>
        <begin position="61"/>
        <end position="234"/>
    </location>
</feature>
<sequence length="314" mass="36348">MLQDVALNCFNITQSYLSIDAGNVLATSGHVIRQTQEAIQTSRQYLLQDIFTRWDPFNGDISFSYNGGKDCQVLLIIYLGCLWEFFLSSIEGSQYGPQFHKFPLQQLPTVYIDQEDTFDTAQEFLQASVDRYYLSLYESAKDKKIDMPSAFESFLTVHPETEAIVIGVRHADPFGESLRPIQKTDPSWPQFYRLQPLLHWNLSQIWSFLLYSGEEMCGLYEMGFTSLGSVNNTVRNPYLRVPEPIASFTKADTKHSDFQWEIENNFRGDSKTHFNKINETDLTKIRNHDASEFHPGWYLTKDEWERAGRLAKKV</sequence>
<keyword evidence="9" id="KW-0067">ATP-binding</keyword>
<evidence type="ECO:0000256" key="10">
    <source>
        <dbReference type="ARBA" id="ARBA00031145"/>
    </source>
</evidence>
<keyword evidence="5" id="KW-0808">Transferase</keyword>
<dbReference type="EC" id="2.7.7.2" evidence="2"/>
<dbReference type="SUPFAM" id="SSF52402">
    <property type="entry name" value="Adenine nucleotide alpha hydrolases-like"/>
    <property type="match status" value="1"/>
</dbReference>
<dbReference type="Proteomes" id="UP000031516">
    <property type="component" value="Unassembled WGS sequence"/>
</dbReference>
<evidence type="ECO:0000256" key="9">
    <source>
        <dbReference type="ARBA" id="ARBA00022840"/>
    </source>
</evidence>
<evidence type="ECO:0000256" key="7">
    <source>
        <dbReference type="ARBA" id="ARBA00022741"/>
    </source>
</evidence>
<dbReference type="PANTHER" id="PTHR23293">
    <property type="entry name" value="FAD SYNTHETASE-RELATED FMN ADENYLYLTRANSFERASE"/>
    <property type="match status" value="1"/>
</dbReference>
<comment type="pathway">
    <text evidence="1">Cofactor biosynthesis; FAD biosynthesis; FAD from FMN: step 1/1.</text>
</comment>
<evidence type="ECO:0000256" key="2">
    <source>
        <dbReference type="ARBA" id="ARBA00012393"/>
    </source>
</evidence>
<evidence type="ECO:0000256" key="6">
    <source>
        <dbReference type="ARBA" id="ARBA00022695"/>
    </source>
</evidence>
<proteinExistence type="predicted"/>
<dbReference type="Pfam" id="PF01507">
    <property type="entry name" value="PAPS_reduct"/>
    <property type="match status" value="1"/>
</dbReference>
<dbReference type="InterPro" id="IPR014729">
    <property type="entry name" value="Rossmann-like_a/b/a_fold"/>
</dbReference>
<evidence type="ECO:0000256" key="1">
    <source>
        <dbReference type="ARBA" id="ARBA00004726"/>
    </source>
</evidence>
<keyword evidence="3" id="KW-0285">Flavoprotein</keyword>
<dbReference type="InterPro" id="IPR002500">
    <property type="entry name" value="PAPS_reduct_dom"/>
</dbReference>
<keyword evidence="8" id="KW-0274">FAD</keyword>
<keyword evidence="7" id="KW-0547">Nucleotide-binding</keyword>
<accession>A0A0A8L346</accession>